<gene>
    <name evidence="2" type="ORF">H5410_050771</name>
</gene>
<evidence type="ECO:0000256" key="1">
    <source>
        <dbReference type="SAM" id="MobiDB-lite"/>
    </source>
</evidence>
<dbReference type="EMBL" id="JACXVP010000010">
    <property type="protein sequence ID" value="KAG5580144.1"/>
    <property type="molecule type" value="Genomic_DNA"/>
</dbReference>
<reference evidence="2 3" key="1">
    <citation type="submission" date="2020-09" db="EMBL/GenBank/DDBJ databases">
        <title>De no assembly of potato wild relative species, Solanum commersonii.</title>
        <authorList>
            <person name="Cho K."/>
        </authorList>
    </citation>
    <scope>NUCLEOTIDE SEQUENCE [LARGE SCALE GENOMIC DNA]</scope>
    <source>
        <strain evidence="2">LZ3.2</strain>
        <tissue evidence="2">Leaf</tissue>
    </source>
</reference>
<evidence type="ECO:0000313" key="3">
    <source>
        <dbReference type="Proteomes" id="UP000824120"/>
    </source>
</evidence>
<sequence>MIVKVRRRFLNDVGTIIVPQKLGRRKRSLVASKVIENNVVDFVIIPSKGATNLYTIKLKKNEDKASDSYGLNCKYYDLLHGWKAEKKQRQNGKCETFYFHKSKYSICRSIRDVRIFIFEGIKKLRVDVQPVTNVIIESMVGGVVKKSKKRKGESSILERESAAKKCKRNGQDNQDKSETQKYFDDAWNNLMNMDGIHNNQVTHVKKTIRNCS</sequence>
<comment type="caution">
    <text evidence="2">The sequence shown here is derived from an EMBL/GenBank/DDBJ whole genome shotgun (WGS) entry which is preliminary data.</text>
</comment>
<keyword evidence="3" id="KW-1185">Reference proteome</keyword>
<name>A0A9J5WYZ1_SOLCO</name>
<dbReference type="OrthoDB" id="1320524at2759"/>
<feature type="region of interest" description="Disordered" evidence="1">
    <location>
        <begin position="151"/>
        <end position="178"/>
    </location>
</feature>
<dbReference type="AlphaFoldDB" id="A0A9J5WYZ1"/>
<accession>A0A9J5WYZ1</accession>
<evidence type="ECO:0000313" key="2">
    <source>
        <dbReference type="EMBL" id="KAG5580144.1"/>
    </source>
</evidence>
<organism evidence="2 3">
    <name type="scientific">Solanum commersonii</name>
    <name type="common">Commerson's wild potato</name>
    <name type="synonym">Commerson's nightshade</name>
    <dbReference type="NCBI Taxonomy" id="4109"/>
    <lineage>
        <taxon>Eukaryota</taxon>
        <taxon>Viridiplantae</taxon>
        <taxon>Streptophyta</taxon>
        <taxon>Embryophyta</taxon>
        <taxon>Tracheophyta</taxon>
        <taxon>Spermatophyta</taxon>
        <taxon>Magnoliopsida</taxon>
        <taxon>eudicotyledons</taxon>
        <taxon>Gunneridae</taxon>
        <taxon>Pentapetalae</taxon>
        <taxon>asterids</taxon>
        <taxon>lamiids</taxon>
        <taxon>Solanales</taxon>
        <taxon>Solanaceae</taxon>
        <taxon>Solanoideae</taxon>
        <taxon>Solaneae</taxon>
        <taxon>Solanum</taxon>
    </lineage>
</organism>
<protein>
    <submittedName>
        <fullName evidence="2">Uncharacterized protein</fullName>
    </submittedName>
</protein>
<dbReference type="Proteomes" id="UP000824120">
    <property type="component" value="Chromosome 10"/>
</dbReference>
<proteinExistence type="predicted"/>
<feature type="compositionally biased region" description="Basic and acidic residues" evidence="1">
    <location>
        <begin position="152"/>
        <end position="178"/>
    </location>
</feature>